<dbReference type="AlphaFoldDB" id="A0A379E268"/>
<dbReference type="GeneID" id="66710388"/>
<feature type="transmembrane region" description="Helical" evidence="1">
    <location>
        <begin position="21"/>
        <end position="42"/>
    </location>
</feature>
<proteinExistence type="predicted"/>
<keyword evidence="1" id="KW-0812">Transmembrane</keyword>
<evidence type="ECO:0000313" key="2">
    <source>
        <dbReference type="EMBL" id="SUB86796.1"/>
    </source>
</evidence>
<dbReference type="Gene3D" id="2.170.120.40">
    <property type="entry name" value="YbbR-like domain"/>
    <property type="match status" value="1"/>
</dbReference>
<dbReference type="Proteomes" id="UP000255469">
    <property type="component" value="Unassembled WGS sequence"/>
</dbReference>
<keyword evidence="1" id="KW-0472">Membrane</keyword>
<evidence type="ECO:0000256" key="1">
    <source>
        <dbReference type="SAM" id="Phobius"/>
    </source>
</evidence>
<reference evidence="2 3" key="1">
    <citation type="submission" date="2018-06" db="EMBL/GenBank/DDBJ databases">
        <authorList>
            <consortium name="Pathogen Informatics"/>
            <person name="Doyle S."/>
        </authorList>
    </citation>
    <scope>NUCLEOTIDE SEQUENCE [LARGE SCALE GENOMIC DNA]</scope>
    <source>
        <strain evidence="2 3">NCTC13067</strain>
    </source>
</reference>
<protein>
    <submittedName>
        <fullName evidence="2">Uncharacterized protein conserved in bacteria</fullName>
    </submittedName>
</protein>
<organism evidence="2 3">
    <name type="scientific">Prevotella denticola</name>
    <dbReference type="NCBI Taxonomy" id="28129"/>
    <lineage>
        <taxon>Bacteria</taxon>
        <taxon>Pseudomonadati</taxon>
        <taxon>Bacteroidota</taxon>
        <taxon>Bacteroidia</taxon>
        <taxon>Bacteroidales</taxon>
        <taxon>Prevotellaceae</taxon>
        <taxon>Prevotella</taxon>
    </lineage>
</organism>
<dbReference type="EMBL" id="UGTM01000001">
    <property type="protein sequence ID" value="SUB86796.1"/>
    <property type="molecule type" value="Genomic_DNA"/>
</dbReference>
<evidence type="ECO:0000313" key="3">
    <source>
        <dbReference type="Proteomes" id="UP000255469"/>
    </source>
</evidence>
<dbReference type="Pfam" id="PF07949">
    <property type="entry name" value="YbbR"/>
    <property type="match status" value="1"/>
</dbReference>
<dbReference type="OMA" id="NIRMQVR"/>
<gene>
    <name evidence="2" type="ORF">NCTC13067_00445</name>
</gene>
<sequence length="336" mass="38578">MRKGRPFHTFSIFRNFLSRIISKEFLIFLFFLVLSGAFWLVMTLNETYEREFSIPLRMADVPRNVVITSSPDSVVRFTVRDKGYLIAAYGLEDAFRPVFADYRIYTDGRGRGEISPADIQRQIYLQLSKSSKITSVKNGKFSFSFNFGRHKKVPVRLLGTVTPGNNYYLAHVEFIPDSVQVYAARGVLDSIQTVYTERQHVSNFTDIKELTVNLRKFADAKCIPARVKMRLYPDVLTEESVEVPIEAINMPADKVLRTFPGKVRVNFVVGAYRLRTMPKNAETRELLPTGFRVVVNYKEVEEHPADKCHVYVLVSPNGVRNVRPALTTVDYLIEQR</sequence>
<keyword evidence="1" id="KW-1133">Transmembrane helix</keyword>
<dbReference type="InterPro" id="IPR053154">
    <property type="entry name" value="c-di-AMP_regulator"/>
</dbReference>
<dbReference type="PANTHER" id="PTHR37804">
    <property type="entry name" value="CDAA REGULATORY PROTEIN CDAR"/>
    <property type="match status" value="1"/>
</dbReference>
<dbReference type="InterPro" id="IPR012505">
    <property type="entry name" value="YbbR"/>
</dbReference>
<accession>A0A379E268</accession>
<dbReference type="PANTHER" id="PTHR37804:SF1">
    <property type="entry name" value="CDAA REGULATORY PROTEIN CDAR"/>
    <property type="match status" value="1"/>
</dbReference>
<name>A0A379E268_9BACT</name>
<dbReference type="RefSeq" id="WP_025068064.1">
    <property type="nucleotide sequence ID" value="NZ_CAJPSO010000003.1"/>
</dbReference>